<name>A0A0E9VQL5_ANGAN</name>
<reference evidence="1" key="2">
    <citation type="journal article" date="2015" name="Fish Shellfish Immunol.">
        <title>Early steps in the European eel (Anguilla anguilla)-Vibrio vulnificus interaction in the gills: Role of the RtxA13 toxin.</title>
        <authorList>
            <person name="Callol A."/>
            <person name="Pajuelo D."/>
            <person name="Ebbesson L."/>
            <person name="Teles M."/>
            <person name="MacKenzie S."/>
            <person name="Amaro C."/>
        </authorList>
    </citation>
    <scope>NUCLEOTIDE SEQUENCE</scope>
</reference>
<reference evidence="1" key="1">
    <citation type="submission" date="2014-11" db="EMBL/GenBank/DDBJ databases">
        <authorList>
            <person name="Amaro Gonzalez C."/>
        </authorList>
    </citation>
    <scope>NUCLEOTIDE SEQUENCE</scope>
</reference>
<dbReference type="EMBL" id="GBXM01028251">
    <property type="protein sequence ID" value="JAH80326.1"/>
    <property type="molecule type" value="Transcribed_RNA"/>
</dbReference>
<protein>
    <submittedName>
        <fullName evidence="1">Uncharacterized protein</fullName>
    </submittedName>
</protein>
<sequence length="40" mass="4605">MCKMGMPLKRYYVPIIVLNAHLKGHWNHIKYCKTAPSCGT</sequence>
<proteinExistence type="predicted"/>
<evidence type="ECO:0000313" key="1">
    <source>
        <dbReference type="EMBL" id="JAH80326.1"/>
    </source>
</evidence>
<accession>A0A0E9VQL5</accession>
<dbReference type="AlphaFoldDB" id="A0A0E9VQL5"/>
<organism evidence="1">
    <name type="scientific">Anguilla anguilla</name>
    <name type="common">European freshwater eel</name>
    <name type="synonym">Muraena anguilla</name>
    <dbReference type="NCBI Taxonomy" id="7936"/>
    <lineage>
        <taxon>Eukaryota</taxon>
        <taxon>Metazoa</taxon>
        <taxon>Chordata</taxon>
        <taxon>Craniata</taxon>
        <taxon>Vertebrata</taxon>
        <taxon>Euteleostomi</taxon>
        <taxon>Actinopterygii</taxon>
        <taxon>Neopterygii</taxon>
        <taxon>Teleostei</taxon>
        <taxon>Anguilliformes</taxon>
        <taxon>Anguillidae</taxon>
        <taxon>Anguilla</taxon>
    </lineage>
</organism>